<dbReference type="PROSITE" id="PS00086">
    <property type="entry name" value="CYTOCHROME_P450"/>
    <property type="match status" value="1"/>
</dbReference>
<comment type="cofactor">
    <cofactor evidence="1">
        <name>heme</name>
        <dbReference type="ChEBI" id="CHEBI:30413"/>
    </cofactor>
</comment>
<dbReference type="Pfam" id="PF00067">
    <property type="entry name" value="p450"/>
    <property type="match status" value="1"/>
</dbReference>
<accession>A0ABQ6LBW8</accession>
<keyword evidence="7 8" id="KW-0503">Monooxygenase</keyword>
<keyword evidence="3 8" id="KW-0349">Heme</keyword>
<dbReference type="InterPro" id="IPR050364">
    <property type="entry name" value="Cytochrome_P450_fung"/>
</dbReference>
<evidence type="ECO:0000256" key="1">
    <source>
        <dbReference type="ARBA" id="ARBA00001971"/>
    </source>
</evidence>
<dbReference type="InterPro" id="IPR001128">
    <property type="entry name" value="Cyt_P450"/>
</dbReference>
<comment type="caution">
    <text evidence="9">The sequence shown here is derived from an EMBL/GenBank/DDBJ whole genome shotgun (WGS) entry which is preliminary data.</text>
</comment>
<proteinExistence type="inferred from homology"/>
<evidence type="ECO:0000256" key="5">
    <source>
        <dbReference type="ARBA" id="ARBA00023002"/>
    </source>
</evidence>
<dbReference type="Proteomes" id="UP001165189">
    <property type="component" value="Unassembled WGS sequence"/>
</dbReference>
<sequence>MASCLPFGCTPYHAGGSDLGWLSTAQRCSSTAEYLVVPHPSIDSPISFQANFILARTFTHDPSVYHDPMVFKPERFLEGKDSPPETDPMKFVFGFGRRICPGRFVTDEKLFLIACHAVSCFFISPKDPGAPEPDWLPGVISQPGAFDLNVVPRSPAHEELIRSIETDHPWKNADATDISRFMARNQMI</sequence>
<dbReference type="InterPro" id="IPR036396">
    <property type="entry name" value="Cyt_P450_sf"/>
</dbReference>
<organism evidence="9 10">
    <name type="scientific">Aspergillus oryzae var. brunneus</name>
    <dbReference type="NCBI Taxonomy" id="332754"/>
    <lineage>
        <taxon>Eukaryota</taxon>
        <taxon>Fungi</taxon>
        <taxon>Dikarya</taxon>
        <taxon>Ascomycota</taxon>
        <taxon>Pezizomycotina</taxon>
        <taxon>Eurotiomycetes</taxon>
        <taxon>Eurotiomycetidae</taxon>
        <taxon>Eurotiales</taxon>
        <taxon>Aspergillaceae</taxon>
        <taxon>Aspergillus</taxon>
        <taxon>Aspergillus subgen. Circumdati</taxon>
    </lineage>
</organism>
<reference evidence="9" key="1">
    <citation type="submission" date="2023-04" db="EMBL/GenBank/DDBJ databases">
        <title>Aspergillus oryzae var. brunneus NBRC 4377.</title>
        <authorList>
            <person name="Ichikawa N."/>
            <person name="Sato H."/>
            <person name="Tonouchi N."/>
        </authorList>
    </citation>
    <scope>NUCLEOTIDE SEQUENCE</scope>
    <source>
        <strain evidence="9">NBRC 4377</strain>
    </source>
</reference>
<evidence type="ECO:0000256" key="4">
    <source>
        <dbReference type="ARBA" id="ARBA00022723"/>
    </source>
</evidence>
<evidence type="ECO:0000313" key="9">
    <source>
        <dbReference type="EMBL" id="GMG52764.1"/>
    </source>
</evidence>
<keyword evidence="10" id="KW-1185">Reference proteome</keyword>
<evidence type="ECO:0000256" key="6">
    <source>
        <dbReference type="ARBA" id="ARBA00023004"/>
    </source>
</evidence>
<evidence type="ECO:0000256" key="7">
    <source>
        <dbReference type="ARBA" id="ARBA00023033"/>
    </source>
</evidence>
<dbReference type="SUPFAM" id="SSF48264">
    <property type="entry name" value="Cytochrome P450"/>
    <property type="match status" value="1"/>
</dbReference>
<comment type="similarity">
    <text evidence="2 8">Belongs to the cytochrome P450 family.</text>
</comment>
<dbReference type="Gene3D" id="1.10.630.10">
    <property type="entry name" value="Cytochrome P450"/>
    <property type="match status" value="1"/>
</dbReference>
<keyword evidence="6 8" id="KW-0408">Iron</keyword>
<evidence type="ECO:0000256" key="8">
    <source>
        <dbReference type="RuleBase" id="RU000461"/>
    </source>
</evidence>
<dbReference type="PANTHER" id="PTHR46300">
    <property type="entry name" value="P450, PUTATIVE (EUROFUNG)-RELATED-RELATED"/>
    <property type="match status" value="1"/>
</dbReference>
<dbReference type="EMBL" id="BSYB01000062">
    <property type="protein sequence ID" value="GMG52764.1"/>
    <property type="molecule type" value="Genomic_DNA"/>
</dbReference>
<keyword evidence="5 8" id="KW-0560">Oxidoreductase</keyword>
<name>A0ABQ6LBW8_ASPOZ</name>
<dbReference type="InterPro" id="IPR017972">
    <property type="entry name" value="Cyt_P450_CS"/>
</dbReference>
<dbReference type="InterPro" id="IPR002401">
    <property type="entry name" value="Cyt_P450_E_grp-I"/>
</dbReference>
<evidence type="ECO:0000256" key="2">
    <source>
        <dbReference type="ARBA" id="ARBA00010617"/>
    </source>
</evidence>
<gene>
    <name evidence="9" type="ORF">Aory05_001110900</name>
</gene>
<evidence type="ECO:0000313" key="10">
    <source>
        <dbReference type="Proteomes" id="UP001165189"/>
    </source>
</evidence>
<keyword evidence="4 8" id="KW-0479">Metal-binding</keyword>
<protein>
    <submittedName>
        <fullName evidence="9">Unnamed protein product</fullName>
    </submittedName>
</protein>
<evidence type="ECO:0000256" key="3">
    <source>
        <dbReference type="ARBA" id="ARBA00022617"/>
    </source>
</evidence>
<dbReference type="PRINTS" id="PR00463">
    <property type="entry name" value="EP450I"/>
</dbReference>
<dbReference type="PANTHER" id="PTHR46300:SF7">
    <property type="entry name" value="P450, PUTATIVE (EUROFUNG)-RELATED"/>
    <property type="match status" value="1"/>
</dbReference>